<evidence type="ECO:0000256" key="4">
    <source>
        <dbReference type="ARBA" id="ARBA00022801"/>
    </source>
</evidence>
<keyword evidence="2" id="KW-0645">Protease</keyword>
<dbReference type="OrthoDB" id="1735038at2759"/>
<dbReference type="EMBL" id="MDYQ01000035">
    <property type="protein sequence ID" value="PRP86137.1"/>
    <property type="molecule type" value="Genomic_DNA"/>
</dbReference>
<dbReference type="AlphaFoldDB" id="A0A2P6NQA4"/>
<dbReference type="InterPro" id="IPR008758">
    <property type="entry name" value="Peptidase_S28"/>
</dbReference>
<feature type="signal peptide" evidence="6">
    <location>
        <begin position="1"/>
        <end position="16"/>
    </location>
</feature>
<dbReference type="GO" id="GO:0008239">
    <property type="term" value="F:dipeptidyl-peptidase activity"/>
    <property type="evidence" value="ECO:0007669"/>
    <property type="project" value="TreeGrafter"/>
</dbReference>
<evidence type="ECO:0000256" key="6">
    <source>
        <dbReference type="SAM" id="SignalP"/>
    </source>
</evidence>
<dbReference type="PANTHER" id="PTHR11010:SF117">
    <property type="entry name" value="SERINE PROTEASE 16"/>
    <property type="match status" value="1"/>
</dbReference>
<evidence type="ECO:0000256" key="5">
    <source>
        <dbReference type="ARBA" id="ARBA00023180"/>
    </source>
</evidence>
<name>A0A2P6NQA4_9EUKA</name>
<dbReference type="InterPro" id="IPR042269">
    <property type="entry name" value="Ser_carbopepase_S28_SKS"/>
</dbReference>
<sequence length="500" mass="55362">MKVILLLCLAIVAVSAVRNSFAFSPNRVSRAFALENAEPSDNARWFEQELDHFSPQDQGTWKQRYFVNETYYKAGGPFFINVGGEGAISEKEVTGHLMMSSYAQTYGAMVVSVEHRFYGESQPFPDLSTDNLRLLSSQQALADLANFIVHLKEQYGAPDAPVITFGGSYPGALAAWFRMKYPHVTMGSIASSAPVFAALDFYGYMDVVDKSLASVSGEICDRRIQIATAYVDKLVQTEEGRDTLAAAFNICRPLVSDKDISTMYANLMGNFQGVVQYDEEGSPITIQTVCDIMESGSDRDAFENYQKVNALVNGKNCIECNYDATIDLLKQTDHKAAGVGMRQWTYQTCLEFGYFQTTDSENQPFGDNVPLSYYTDMCHDTFGFTFKPRVNETNLYYGGRNPRGASNIDFVNGSIDPWHALSITEDFSQTVIATFVQGTAHCDDMLPPKNGTTPRGAESDCGCVRLDDSDKYVVESALAYFENNSGHESLQRMSIMLGSA</sequence>
<evidence type="ECO:0000256" key="2">
    <source>
        <dbReference type="ARBA" id="ARBA00022670"/>
    </source>
</evidence>
<gene>
    <name evidence="7" type="ORF">PROFUN_03124</name>
</gene>
<keyword evidence="8" id="KW-1185">Reference proteome</keyword>
<comment type="similarity">
    <text evidence="1">Belongs to the peptidase S28 family.</text>
</comment>
<reference evidence="7 8" key="1">
    <citation type="journal article" date="2018" name="Genome Biol. Evol.">
        <title>Multiple Roots of Fruiting Body Formation in Amoebozoa.</title>
        <authorList>
            <person name="Hillmann F."/>
            <person name="Forbes G."/>
            <person name="Novohradska S."/>
            <person name="Ferling I."/>
            <person name="Riege K."/>
            <person name="Groth M."/>
            <person name="Westermann M."/>
            <person name="Marz M."/>
            <person name="Spaller T."/>
            <person name="Winckler T."/>
            <person name="Schaap P."/>
            <person name="Glockner G."/>
        </authorList>
    </citation>
    <scope>NUCLEOTIDE SEQUENCE [LARGE SCALE GENOMIC DNA]</scope>
    <source>
        <strain evidence="7 8">Jena</strain>
    </source>
</reference>
<dbReference type="Proteomes" id="UP000241769">
    <property type="component" value="Unassembled WGS sequence"/>
</dbReference>
<dbReference type="GO" id="GO:0006508">
    <property type="term" value="P:proteolysis"/>
    <property type="evidence" value="ECO:0007669"/>
    <property type="project" value="UniProtKB-KW"/>
</dbReference>
<dbReference type="InterPro" id="IPR029058">
    <property type="entry name" value="AB_hydrolase_fold"/>
</dbReference>
<keyword evidence="5" id="KW-0325">Glycoprotein</keyword>
<dbReference type="Gene3D" id="1.20.120.980">
    <property type="entry name" value="Serine carboxypeptidase S28, SKS domain"/>
    <property type="match status" value="1"/>
</dbReference>
<dbReference type="SUPFAM" id="SSF53474">
    <property type="entry name" value="alpha/beta-Hydrolases"/>
    <property type="match status" value="1"/>
</dbReference>
<feature type="chain" id="PRO_5015162564" evidence="6">
    <location>
        <begin position="17"/>
        <end position="500"/>
    </location>
</feature>
<organism evidence="7 8">
    <name type="scientific">Planoprotostelium fungivorum</name>
    <dbReference type="NCBI Taxonomy" id="1890364"/>
    <lineage>
        <taxon>Eukaryota</taxon>
        <taxon>Amoebozoa</taxon>
        <taxon>Evosea</taxon>
        <taxon>Variosea</taxon>
        <taxon>Cavosteliida</taxon>
        <taxon>Cavosteliaceae</taxon>
        <taxon>Planoprotostelium</taxon>
    </lineage>
</organism>
<protein>
    <submittedName>
        <fullName evidence="7">Uncharacterized protein</fullName>
    </submittedName>
</protein>
<dbReference type="Pfam" id="PF05577">
    <property type="entry name" value="Peptidase_S28"/>
    <property type="match status" value="1"/>
</dbReference>
<keyword evidence="4" id="KW-0378">Hydrolase</keyword>
<comment type="caution">
    <text evidence="7">The sequence shown here is derived from an EMBL/GenBank/DDBJ whole genome shotgun (WGS) entry which is preliminary data.</text>
</comment>
<dbReference type="InParanoid" id="A0A2P6NQA4"/>
<dbReference type="PANTHER" id="PTHR11010">
    <property type="entry name" value="PROTEASE S28 PRO-X CARBOXYPEPTIDASE-RELATED"/>
    <property type="match status" value="1"/>
</dbReference>
<evidence type="ECO:0000313" key="8">
    <source>
        <dbReference type="Proteomes" id="UP000241769"/>
    </source>
</evidence>
<accession>A0A2P6NQA4</accession>
<proteinExistence type="inferred from homology"/>
<evidence type="ECO:0000256" key="3">
    <source>
        <dbReference type="ARBA" id="ARBA00022729"/>
    </source>
</evidence>
<dbReference type="FunFam" id="1.20.120.980:FF:000003">
    <property type="entry name" value="Serine protease 16"/>
    <property type="match status" value="1"/>
</dbReference>
<dbReference type="GO" id="GO:0070008">
    <property type="term" value="F:serine-type exopeptidase activity"/>
    <property type="evidence" value="ECO:0007669"/>
    <property type="project" value="InterPro"/>
</dbReference>
<evidence type="ECO:0000313" key="7">
    <source>
        <dbReference type="EMBL" id="PRP86137.1"/>
    </source>
</evidence>
<keyword evidence="3 6" id="KW-0732">Signal</keyword>
<dbReference type="Gene3D" id="3.40.50.1820">
    <property type="entry name" value="alpha/beta hydrolase"/>
    <property type="match status" value="1"/>
</dbReference>
<evidence type="ECO:0000256" key="1">
    <source>
        <dbReference type="ARBA" id="ARBA00011079"/>
    </source>
</evidence>